<dbReference type="InterPro" id="IPR001347">
    <property type="entry name" value="SIS_dom"/>
</dbReference>
<feature type="domain" description="HTH rpiR-type" evidence="4">
    <location>
        <begin position="27"/>
        <end position="103"/>
    </location>
</feature>
<dbReference type="Proteomes" id="UP000199340">
    <property type="component" value="Unassembled WGS sequence"/>
</dbReference>
<dbReference type="CDD" id="cd05013">
    <property type="entry name" value="SIS_RpiR"/>
    <property type="match status" value="1"/>
</dbReference>
<proteinExistence type="predicted"/>
<protein>
    <submittedName>
        <fullName evidence="5">DNA-binding transcriptional regulator, MurR/RpiR family, contains HTH and SIS domains</fullName>
    </submittedName>
</protein>
<dbReference type="InterPro" id="IPR000281">
    <property type="entry name" value="HTH_RpiR"/>
</dbReference>
<evidence type="ECO:0000256" key="1">
    <source>
        <dbReference type="ARBA" id="ARBA00023015"/>
    </source>
</evidence>
<evidence type="ECO:0000256" key="3">
    <source>
        <dbReference type="ARBA" id="ARBA00023163"/>
    </source>
</evidence>
<dbReference type="GO" id="GO:0003677">
    <property type="term" value="F:DNA binding"/>
    <property type="evidence" value="ECO:0007669"/>
    <property type="project" value="UniProtKB-KW"/>
</dbReference>
<dbReference type="InterPro" id="IPR009057">
    <property type="entry name" value="Homeodomain-like_sf"/>
</dbReference>
<evidence type="ECO:0000256" key="2">
    <source>
        <dbReference type="ARBA" id="ARBA00023125"/>
    </source>
</evidence>
<dbReference type="InterPro" id="IPR036388">
    <property type="entry name" value="WH-like_DNA-bd_sf"/>
</dbReference>
<dbReference type="PANTHER" id="PTHR30514:SF18">
    <property type="entry name" value="RPIR-FAMILY TRANSCRIPTIONAL REGULATOR"/>
    <property type="match status" value="1"/>
</dbReference>
<dbReference type="PROSITE" id="PS51071">
    <property type="entry name" value="HTH_RPIR"/>
    <property type="match status" value="1"/>
</dbReference>
<keyword evidence="2 5" id="KW-0238">DNA-binding</keyword>
<keyword evidence="1" id="KW-0805">Transcription regulation</keyword>
<evidence type="ECO:0000313" key="6">
    <source>
        <dbReference type="Proteomes" id="UP000199340"/>
    </source>
</evidence>
<dbReference type="InterPro" id="IPR035472">
    <property type="entry name" value="RpiR-like_SIS"/>
</dbReference>
<dbReference type="Gene3D" id="1.10.10.10">
    <property type="entry name" value="Winged helix-like DNA-binding domain superfamily/Winged helix DNA-binding domain"/>
    <property type="match status" value="1"/>
</dbReference>
<dbReference type="InterPro" id="IPR046348">
    <property type="entry name" value="SIS_dom_sf"/>
</dbReference>
<keyword evidence="6" id="KW-1185">Reference proteome</keyword>
<dbReference type="AlphaFoldDB" id="A0A1G8J6Q8"/>
<dbReference type="GO" id="GO:0003700">
    <property type="term" value="F:DNA-binding transcription factor activity"/>
    <property type="evidence" value="ECO:0007669"/>
    <property type="project" value="InterPro"/>
</dbReference>
<keyword evidence="3" id="KW-0804">Transcription</keyword>
<reference evidence="5 6" key="1">
    <citation type="submission" date="2016-10" db="EMBL/GenBank/DDBJ databases">
        <authorList>
            <person name="de Groot N.N."/>
        </authorList>
    </citation>
    <scope>NUCLEOTIDE SEQUENCE [LARGE SCALE GENOMIC DNA]</scope>
    <source>
        <strain evidence="5 6">DSM 28010</strain>
    </source>
</reference>
<gene>
    <name evidence="5" type="ORF">SAMN05421850_10224</name>
</gene>
<name>A0A1G8J6Q8_9RHOB</name>
<dbReference type="PANTHER" id="PTHR30514">
    <property type="entry name" value="GLUCOKINASE"/>
    <property type="match status" value="1"/>
</dbReference>
<dbReference type="Gene3D" id="3.40.50.10490">
    <property type="entry name" value="Glucose-6-phosphate isomerase like protein, domain 1"/>
    <property type="match status" value="1"/>
</dbReference>
<dbReference type="EMBL" id="FNEB01000002">
    <property type="protein sequence ID" value="SDI26968.1"/>
    <property type="molecule type" value="Genomic_DNA"/>
</dbReference>
<dbReference type="Pfam" id="PF01380">
    <property type="entry name" value="SIS"/>
    <property type="match status" value="1"/>
</dbReference>
<dbReference type="STRING" id="490829.SAMN05421850_10224"/>
<accession>A0A1G8J6Q8</accession>
<dbReference type="GO" id="GO:1901135">
    <property type="term" value="P:carbohydrate derivative metabolic process"/>
    <property type="evidence" value="ECO:0007669"/>
    <property type="project" value="InterPro"/>
</dbReference>
<organism evidence="5 6">
    <name type="scientific">Lutimaribacter saemankumensis</name>
    <dbReference type="NCBI Taxonomy" id="490829"/>
    <lineage>
        <taxon>Bacteria</taxon>
        <taxon>Pseudomonadati</taxon>
        <taxon>Pseudomonadota</taxon>
        <taxon>Alphaproteobacteria</taxon>
        <taxon>Rhodobacterales</taxon>
        <taxon>Roseobacteraceae</taxon>
        <taxon>Lutimaribacter</taxon>
    </lineage>
</organism>
<dbReference type="GO" id="GO:0097367">
    <property type="term" value="F:carbohydrate derivative binding"/>
    <property type="evidence" value="ECO:0007669"/>
    <property type="project" value="InterPro"/>
</dbReference>
<dbReference type="InterPro" id="IPR047640">
    <property type="entry name" value="RpiR-like"/>
</dbReference>
<evidence type="ECO:0000313" key="5">
    <source>
        <dbReference type="EMBL" id="SDI26968.1"/>
    </source>
</evidence>
<sequence length="311" mass="33827">MKHLKHYESRENTQKLRASPTGAFLNTSFQQRLAQNYGQLSPRLREAGDYLVANPLDTATRSLRSVSDESGLAPATFSRLARALSYESFEDLRDALRAQIGRQVASFASRAEGLRKSGENGARGHLDRARDAAVGNIDKLLTQIDADRFEAAVNRLHTARKVALLGALGSTGIAEYLGYMANFLGPNWTQLGRMGASIGAALADMDERDALIIITKPPYARVSMRAAEMAHAQGVFLMVITDSHACPALRIAQSGFIVPTEGSNFFTSYVGTLFLLETLVAMLASKAGPDAAERIGEIERRSRALQEVIDI</sequence>
<evidence type="ECO:0000259" key="4">
    <source>
        <dbReference type="PROSITE" id="PS51071"/>
    </source>
</evidence>
<dbReference type="SUPFAM" id="SSF46689">
    <property type="entry name" value="Homeodomain-like"/>
    <property type="match status" value="1"/>
</dbReference>
<dbReference type="SUPFAM" id="SSF53697">
    <property type="entry name" value="SIS domain"/>
    <property type="match status" value="1"/>
</dbReference>